<dbReference type="EC" id="3.5.2.17" evidence="7"/>
<dbReference type="NCBIfam" id="TIGR02962">
    <property type="entry name" value="hdxy_isourate"/>
    <property type="match status" value="1"/>
</dbReference>
<dbReference type="RefSeq" id="WP_379807399.1">
    <property type="nucleotide sequence ID" value="NZ_JBHUOL010000018.1"/>
</dbReference>
<evidence type="ECO:0000256" key="1">
    <source>
        <dbReference type="ARBA" id="ARBA00001043"/>
    </source>
</evidence>
<evidence type="ECO:0000256" key="5">
    <source>
        <dbReference type="ARBA" id="ARBA00022631"/>
    </source>
</evidence>
<dbReference type="PRINTS" id="PR00189">
    <property type="entry name" value="TRNSTHYRETIN"/>
</dbReference>
<evidence type="ECO:0000256" key="2">
    <source>
        <dbReference type="ARBA" id="ARBA00002704"/>
    </source>
</evidence>
<dbReference type="Proteomes" id="UP001597549">
    <property type="component" value="Unassembled WGS sequence"/>
</dbReference>
<dbReference type="Gene3D" id="2.60.40.180">
    <property type="entry name" value="Transthyretin/hydroxyisourate hydrolase domain"/>
    <property type="match status" value="1"/>
</dbReference>
<dbReference type="SUPFAM" id="SSF49472">
    <property type="entry name" value="Transthyretin (synonym: prealbumin)"/>
    <property type="match status" value="1"/>
</dbReference>
<evidence type="ECO:0000256" key="7">
    <source>
        <dbReference type="RuleBase" id="RU361270"/>
    </source>
</evidence>
<evidence type="ECO:0000259" key="9">
    <source>
        <dbReference type="SMART" id="SM00095"/>
    </source>
</evidence>
<evidence type="ECO:0000256" key="8">
    <source>
        <dbReference type="SAM" id="SignalP"/>
    </source>
</evidence>
<feature type="chain" id="PRO_5045930296" description="5-hydroxyisourate hydrolase" evidence="8">
    <location>
        <begin position="19"/>
        <end position="131"/>
    </location>
</feature>
<evidence type="ECO:0000256" key="4">
    <source>
        <dbReference type="ARBA" id="ARBA00011881"/>
    </source>
</evidence>
<proteinExistence type="inferred from homology"/>
<comment type="function">
    <text evidence="2">Catalyzes the hydrolysis of 5-hydroxyisourate (HIU) to 2-oxo-4-hydroxy-4-carboxy-5-ureidoimidazoline (OHCU).</text>
</comment>
<accession>A0ABW5Z8X3</accession>
<keyword evidence="6 7" id="KW-0378">Hydrolase</keyword>
<dbReference type="InterPro" id="IPR036817">
    <property type="entry name" value="Transthyretin/HIU_hydrolase_sf"/>
</dbReference>
<dbReference type="EMBL" id="JBHUOL010000018">
    <property type="protein sequence ID" value="MFD2909157.1"/>
    <property type="molecule type" value="Genomic_DNA"/>
</dbReference>
<comment type="similarity">
    <text evidence="3 7">Belongs to the transthyretin family. 5-hydroxyisourate hydrolase subfamily.</text>
</comment>
<evidence type="ECO:0000256" key="6">
    <source>
        <dbReference type="ARBA" id="ARBA00022801"/>
    </source>
</evidence>
<gene>
    <name evidence="10" type="primary">uraH</name>
    <name evidence="10" type="ORF">ACFSX9_10455</name>
</gene>
<feature type="domain" description="Transthyretin/hydroxyisourate hydrolase" evidence="9">
    <location>
        <begin position="19"/>
        <end position="131"/>
    </location>
</feature>
<organism evidence="10 11">
    <name type="scientific">Flavobacterium ardleyense</name>
    <dbReference type="NCBI Taxonomy" id="2038737"/>
    <lineage>
        <taxon>Bacteria</taxon>
        <taxon>Pseudomonadati</taxon>
        <taxon>Bacteroidota</taxon>
        <taxon>Flavobacteriia</taxon>
        <taxon>Flavobacteriales</taxon>
        <taxon>Flavobacteriaceae</taxon>
        <taxon>Flavobacterium</taxon>
    </lineage>
</organism>
<keyword evidence="8" id="KW-0732">Signal</keyword>
<evidence type="ECO:0000313" key="10">
    <source>
        <dbReference type="EMBL" id="MFD2909157.1"/>
    </source>
</evidence>
<dbReference type="GO" id="GO:0033971">
    <property type="term" value="F:hydroxyisourate hydrolase activity"/>
    <property type="evidence" value="ECO:0007669"/>
    <property type="project" value="UniProtKB-EC"/>
</dbReference>
<keyword evidence="11" id="KW-1185">Reference proteome</keyword>
<comment type="catalytic activity">
    <reaction evidence="1 7">
        <text>5-hydroxyisourate + H2O = 5-hydroxy-2-oxo-4-ureido-2,5-dihydro-1H-imidazole-5-carboxylate + H(+)</text>
        <dbReference type="Rhea" id="RHEA:23736"/>
        <dbReference type="ChEBI" id="CHEBI:15377"/>
        <dbReference type="ChEBI" id="CHEBI:15378"/>
        <dbReference type="ChEBI" id="CHEBI:18072"/>
        <dbReference type="ChEBI" id="CHEBI:58639"/>
        <dbReference type="EC" id="3.5.2.17"/>
    </reaction>
</comment>
<name>A0ABW5Z8X3_9FLAO</name>
<protein>
    <recommendedName>
        <fullName evidence="7">5-hydroxyisourate hydrolase</fullName>
        <shortName evidence="7">HIU hydrolase</shortName>
        <shortName evidence="7">HIUHase</shortName>
        <ecNumber evidence="7">3.5.2.17</ecNumber>
    </recommendedName>
</protein>
<comment type="caution">
    <text evidence="10">The sequence shown here is derived from an EMBL/GenBank/DDBJ whole genome shotgun (WGS) entry which is preliminary data.</text>
</comment>
<keyword evidence="5 7" id="KW-0659">Purine metabolism</keyword>
<dbReference type="SMART" id="SM00095">
    <property type="entry name" value="TR_THY"/>
    <property type="match status" value="1"/>
</dbReference>
<dbReference type="InterPro" id="IPR023416">
    <property type="entry name" value="Transthyretin/HIU_hydrolase_d"/>
</dbReference>
<dbReference type="InterPro" id="IPR000895">
    <property type="entry name" value="Transthyretin/HIU_hydrolase"/>
</dbReference>
<dbReference type="PANTHER" id="PTHR10395:SF7">
    <property type="entry name" value="5-HYDROXYISOURATE HYDROLASE"/>
    <property type="match status" value="1"/>
</dbReference>
<feature type="signal peptide" evidence="8">
    <location>
        <begin position="1"/>
        <end position="18"/>
    </location>
</feature>
<dbReference type="InterPro" id="IPR014306">
    <property type="entry name" value="Hydroxyisourate_hydrolase"/>
</dbReference>
<evidence type="ECO:0000256" key="3">
    <source>
        <dbReference type="ARBA" id="ARBA00009850"/>
    </source>
</evidence>
<comment type="subunit">
    <text evidence="4 7">Homotetramer.</text>
</comment>
<dbReference type="PANTHER" id="PTHR10395">
    <property type="entry name" value="URICASE AND TRANSTHYRETIN-RELATED"/>
    <property type="match status" value="1"/>
</dbReference>
<sequence>MKKLVVLLFLFVSTLGYTQEKFQLSTHILDISKGQGASNVLVQLEKLDGKKWVAIDESKTDSNGRIKEFLKMKTSNTGVYKLIFMVKPYFESQKLESFYPFVEVVFEIKDNEHYHVPITLSANGYSTYRGN</sequence>
<evidence type="ECO:0000313" key="11">
    <source>
        <dbReference type="Proteomes" id="UP001597549"/>
    </source>
</evidence>
<dbReference type="CDD" id="cd05822">
    <property type="entry name" value="TLP_HIUase"/>
    <property type="match status" value="1"/>
</dbReference>
<dbReference type="Pfam" id="PF00576">
    <property type="entry name" value="Transthyretin"/>
    <property type="match status" value="1"/>
</dbReference>
<reference evidence="11" key="1">
    <citation type="journal article" date="2019" name="Int. J. Syst. Evol. Microbiol.">
        <title>The Global Catalogue of Microorganisms (GCM) 10K type strain sequencing project: providing services to taxonomists for standard genome sequencing and annotation.</title>
        <authorList>
            <consortium name="The Broad Institute Genomics Platform"/>
            <consortium name="The Broad Institute Genome Sequencing Center for Infectious Disease"/>
            <person name="Wu L."/>
            <person name="Ma J."/>
        </authorList>
    </citation>
    <scope>NUCLEOTIDE SEQUENCE [LARGE SCALE GENOMIC DNA]</scope>
    <source>
        <strain evidence="11">KCTC 52644</strain>
    </source>
</reference>